<accession>A0ABU0L2S5</accession>
<comment type="caution">
    <text evidence="4">The sequence shown here is derived from an EMBL/GenBank/DDBJ whole genome shotgun (WGS) entry which is preliminary data.</text>
</comment>
<protein>
    <submittedName>
        <fullName evidence="4">Membrane protein DedA with SNARE-associated domain</fullName>
    </submittedName>
</protein>
<sequence length="243" mass="27424">MRAEDQGSLSSLFERSGDLFSRCDKLMKIEQRRQGVGREMDYISGVINYLFEIIRSLGYFGIMLGLMVEVIPSEIVLAYGGFLVSSGHINFIGAVVFGTIGGMLAQLFIYWIGRYGGRPVLDKYGKYILIKKSHVDHAEAWFNKYGTGVIFTARFIPVVRHAISIPAGLARMNVWRFIILTTLAIIPWSVLFIYLGMLLGDKWEQIDEVAAPYIKPILLVALALLIIYFVIKWIMSKNKKGSV</sequence>
<dbReference type="InterPro" id="IPR032816">
    <property type="entry name" value="VTT_dom"/>
</dbReference>
<keyword evidence="5" id="KW-1185">Reference proteome</keyword>
<dbReference type="PANTHER" id="PTHR42709:SF8">
    <property type="entry name" value="UNDECAPRENYL PHOSPHATE TRANSPORTER A"/>
    <property type="match status" value="1"/>
</dbReference>
<dbReference type="Proteomes" id="UP001242811">
    <property type="component" value="Unassembled WGS sequence"/>
</dbReference>
<dbReference type="EMBL" id="JAUSWA010000018">
    <property type="protein sequence ID" value="MDQ0495053.1"/>
    <property type="molecule type" value="Genomic_DNA"/>
</dbReference>
<evidence type="ECO:0000256" key="2">
    <source>
        <dbReference type="SAM" id="Phobius"/>
    </source>
</evidence>
<comment type="similarity">
    <text evidence="1">Belongs to the DedA family.</text>
</comment>
<dbReference type="InterPro" id="IPR051311">
    <property type="entry name" value="DedA_domain"/>
</dbReference>
<feature type="transmembrane region" description="Helical" evidence="2">
    <location>
        <begin position="91"/>
        <end position="113"/>
    </location>
</feature>
<feature type="domain" description="VTT" evidence="3">
    <location>
        <begin position="71"/>
        <end position="196"/>
    </location>
</feature>
<evidence type="ECO:0000313" key="5">
    <source>
        <dbReference type="Proteomes" id="UP001242811"/>
    </source>
</evidence>
<keyword evidence="2" id="KW-1133">Transmembrane helix</keyword>
<keyword evidence="2" id="KW-0812">Transmembrane</keyword>
<proteinExistence type="inferred from homology"/>
<evidence type="ECO:0000259" key="3">
    <source>
        <dbReference type="Pfam" id="PF09335"/>
    </source>
</evidence>
<feature type="transmembrane region" description="Helical" evidence="2">
    <location>
        <begin position="174"/>
        <end position="197"/>
    </location>
</feature>
<organism evidence="4 5">
    <name type="scientific">Paenibacillus brasilensis</name>
    <dbReference type="NCBI Taxonomy" id="128574"/>
    <lineage>
        <taxon>Bacteria</taxon>
        <taxon>Bacillati</taxon>
        <taxon>Bacillota</taxon>
        <taxon>Bacilli</taxon>
        <taxon>Bacillales</taxon>
        <taxon>Paenibacillaceae</taxon>
        <taxon>Paenibacillus</taxon>
    </lineage>
</organism>
<dbReference type="Pfam" id="PF09335">
    <property type="entry name" value="VTT_dom"/>
    <property type="match status" value="1"/>
</dbReference>
<evidence type="ECO:0000256" key="1">
    <source>
        <dbReference type="ARBA" id="ARBA00010792"/>
    </source>
</evidence>
<dbReference type="PANTHER" id="PTHR42709">
    <property type="entry name" value="ALKALINE PHOSPHATASE LIKE PROTEIN"/>
    <property type="match status" value="1"/>
</dbReference>
<keyword evidence="2" id="KW-0472">Membrane</keyword>
<gene>
    <name evidence="4" type="ORF">QOZ95_003231</name>
</gene>
<feature type="transmembrane region" description="Helical" evidence="2">
    <location>
        <begin position="217"/>
        <end position="235"/>
    </location>
</feature>
<name>A0ABU0L2S5_9BACL</name>
<reference evidence="4 5" key="1">
    <citation type="submission" date="2023-07" db="EMBL/GenBank/DDBJ databases">
        <title>Genomic Encyclopedia of Type Strains, Phase IV (KMG-IV): sequencing the most valuable type-strain genomes for metagenomic binning, comparative biology and taxonomic classification.</title>
        <authorList>
            <person name="Goeker M."/>
        </authorList>
    </citation>
    <scope>NUCLEOTIDE SEQUENCE [LARGE SCALE GENOMIC DNA]</scope>
    <source>
        <strain evidence="4 5">DSM 14914</strain>
    </source>
</reference>
<feature type="transmembrane region" description="Helical" evidence="2">
    <location>
        <begin position="57"/>
        <end position="79"/>
    </location>
</feature>
<evidence type="ECO:0000313" key="4">
    <source>
        <dbReference type="EMBL" id="MDQ0495053.1"/>
    </source>
</evidence>